<feature type="region of interest" description="Disordered" evidence="1">
    <location>
        <begin position="282"/>
        <end position="305"/>
    </location>
</feature>
<feature type="region of interest" description="Disordered" evidence="1">
    <location>
        <begin position="345"/>
        <end position="369"/>
    </location>
</feature>
<organism evidence="4 5">
    <name type="scientific">Pterulicium gracile</name>
    <dbReference type="NCBI Taxonomy" id="1884261"/>
    <lineage>
        <taxon>Eukaryota</taxon>
        <taxon>Fungi</taxon>
        <taxon>Dikarya</taxon>
        <taxon>Basidiomycota</taxon>
        <taxon>Agaricomycotina</taxon>
        <taxon>Agaricomycetes</taxon>
        <taxon>Agaricomycetidae</taxon>
        <taxon>Agaricales</taxon>
        <taxon>Pleurotineae</taxon>
        <taxon>Pterulaceae</taxon>
        <taxon>Pterulicium</taxon>
    </lineage>
</organism>
<keyword evidence="2" id="KW-0812">Transmembrane</keyword>
<reference evidence="4 5" key="1">
    <citation type="journal article" date="2019" name="Nat. Ecol. Evol.">
        <title>Megaphylogeny resolves global patterns of mushroom evolution.</title>
        <authorList>
            <person name="Varga T."/>
            <person name="Krizsan K."/>
            <person name="Foldi C."/>
            <person name="Dima B."/>
            <person name="Sanchez-Garcia M."/>
            <person name="Sanchez-Ramirez S."/>
            <person name="Szollosi G.J."/>
            <person name="Szarkandi J.G."/>
            <person name="Papp V."/>
            <person name="Albert L."/>
            <person name="Andreopoulos W."/>
            <person name="Angelini C."/>
            <person name="Antonin V."/>
            <person name="Barry K.W."/>
            <person name="Bougher N.L."/>
            <person name="Buchanan P."/>
            <person name="Buyck B."/>
            <person name="Bense V."/>
            <person name="Catcheside P."/>
            <person name="Chovatia M."/>
            <person name="Cooper J."/>
            <person name="Damon W."/>
            <person name="Desjardin D."/>
            <person name="Finy P."/>
            <person name="Geml J."/>
            <person name="Haridas S."/>
            <person name="Hughes K."/>
            <person name="Justo A."/>
            <person name="Karasinski D."/>
            <person name="Kautmanova I."/>
            <person name="Kiss B."/>
            <person name="Kocsube S."/>
            <person name="Kotiranta H."/>
            <person name="LaButti K.M."/>
            <person name="Lechner B.E."/>
            <person name="Liimatainen K."/>
            <person name="Lipzen A."/>
            <person name="Lukacs Z."/>
            <person name="Mihaltcheva S."/>
            <person name="Morgado L.N."/>
            <person name="Niskanen T."/>
            <person name="Noordeloos M.E."/>
            <person name="Ohm R.A."/>
            <person name="Ortiz-Santana B."/>
            <person name="Ovrebo C."/>
            <person name="Racz N."/>
            <person name="Riley R."/>
            <person name="Savchenko A."/>
            <person name="Shiryaev A."/>
            <person name="Soop K."/>
            <person name="Spirin V."/>
            <person name="Szebenyi C."/>
            <person name="Tomsovsky M."/>
            <person name="Tulloss R.E."/>
            <person name="Uehling J."/>
            <person name="Grigoriev I.V."/>
            <person name="Vagvolgyi C."/>
            <person name="Papp T."/>
            <person name="Martin F.M."/>
            <person name="Miettinen O."/>
            <person name="Hibbett D.S."/>
            <person name="Nagy L.G."/>
        </authorList>
    </citation>
    <scope>NUCLEOTIDE SEQUENCE [LARGE SCALE GENOMIC DNA]</scope>
    <source>
        <strain evidence="4 5">CBS 309.79</strain>
    </source>
</reference>
<dbReference type="AlphaFoldDB" id="A0A5C3QB86"/>
<feature type="transmembrane region" description="Helical" evidence="2">
    <location>
        <begin position="218"/>
        <end position="240"/>
    </location>
</feature>
<feature type="compositionally biased region" description="Basic and acidic residues" evidence="1">
    <location>
        <begin position="357"/>
        <end position="369"/>
    </location>
</feature>
<keyword evidence="2" id="KW-1133">Transmembrane helix</keyword>
<feature type="transmembrane region" description="Helical" evidence="2">
    <location>
        <begin position="172"/>
        <end position="198"/>
    </location>
</feature>
<dbReference type="Proteomes" id="UP000305067">
    <property type="component" value="Unassembled WGS sequence"/>
</dbReference>
<dbReference type="PANTHER" id="PTHR40465">
    <property type="entry name" value="CHROMOSOME 1, WHOLE GENOME SHOTGUN SEQUENCE"/>
    <property type="match status" value="1"/>
</dbReference>
<name>A0A5C3QB86_9AGAR</name>
<feature type="transmembrane region" description="Helical" evidence="2">
    <location>
        <begin position="27"/>
        <end position="46"/>
    </location>
</feature>
<gene>
    <name evidence="4" type="ORF">BDV98DRAFT_574472</name>
</gene>
<evidence type="ECO:0000256" key="1">
    <source>
        <dbReference type="SAM" id="MobiDB-lite"/>
    </source>
</evidence>
<feature type="transmembrane region" description="Helical" evidence="2">
    <location>
        <begin position="107"/>
        <end position="126"/>
    </location>
</feature>
<feature type="transmembrane region" description="Helical" evidence="2">
    <location>
        <begin position="246"/>
        <end position="267"/>
    </location>
</feature>
<dbReference type="OrthoDB" id="3183258at2759"/>
<feature type="transmembrane region" description="Helical" evidence="2">
    <location>
        <begin position="67"/>
        <end position="87"/>
    </location>
</feature>
<evidence type="ECO:0000256" key="2">
    <source>
        <dbReference type="SAM" id="Phobius"/>
    </source>
</evidence>
<keyword evidence="5" id="KW-1185">Reference proteome</keyword>
<keyword evidence="2" id="KW-0472">Membrane</keyword>
<dbReference type="Pfam" id="PF20152">
    <property type="entry name" value="DUF6534"/>
    <property type="match status" value="1"/>
</dbReference>
<feature type="transmembrane region" description="Helical" evidence="2">
    <location>
        <begin position="138"/>
        <end position="160"/>
    </location>
</feature>
<protein>
    <recommendedName>
        <fullName evidence="3">DUF6534 domain-containing protein</fullName>
    </recommendedName>
</protein>
<proteinExistence type="predicted"/>
<dbReference type="PANTHER" id="PTHR40465:SF1">
    <property type="entry name" value="DUF6534 DOMAIN-CONTAINING PROTEIN"/>
    <property type="match status" value="1"/>
</dbReference>
<feature type="domain" description="DUF6534" evidence="3">
    <location>
        <begin position="184"/>
        <end position="271"/>
    </location>
</feature>
<accession>A0A5C3QB86</accession>
<dbReference type="InterPro" id="IPR045339">
    <property type="entry name" value="DUF6534"/>
</dbReference>
<evidence type="ECO:0000313" key="5">
    <source>
        <dbReference type="Proteomes" id="UP000305067"/>
    </source>
</evidence>
<evidence type="ECO:0000259" key="3">
    <source>
        <dbReference type="Pfam" id="PF20152"/>
    </source>
</evidence>
<evidence type="ECO:0000313" key="4">
    <source>
        <dbReference type="EMBL" id="TFK97438.1"/>
    </source>
</evidence>
<dbReference type="EMBL" id="ML178847">
    <property type="protein sequence ID" value="TFK97438.1"/>
    <property type="molecule type" value="Genomic_DNA"/>
</dbReference>
<sequence length="369" mass="40627">MVILAAPYNETLVLETINHQAFYNSNLGPFLAGLAVQMFMMGVLSLQCWTYFSDGMAANDTRWHKSLVGVMFATGAFQTGTNFDILYDTFVSGYGRIEHWDKYNWTFTYEPGFTASIALIAQVFFIHRCFVVSRSFVLVAFSGTAAAVAFGAGIAVSVGAAEVKYYTRVDLVLVQVTIWLVATATTDLLISAALIVKLRNARTSFRSKERMLSRMIRVTFETATLTSLIAIVDLIFYAGFGKGNSVHLFFQFIIGKMYSHSVMVTLLSRKRIRQAGSDGINVVSNSGEHPTHGVNGQSDHKSGHGAVSGVNVTTTCVTVTDPVQKKGHRAIRPFKVNHVDGSDDKLDEYPLGPIDSLQREQRDKSMSLV</sequence>
<dbReference type="STRING" id="1884261.A0A5C3QB86"/>